<dbReference type="CDD" id="cd02980">
    <property type="entry name" value="TRX_Fd_family"/>
    <property type="match status" value="1"/>
</dbReference>
<dbReference type="EMBL" id="AP017312">
    <property type="protein sequence ID" value="BAU27297.1"/>
    <property type="molecule type" value="Genomic_DNA"/>
</dbReference>
<sequence>MTTWNLAGTQHHLLICNGGSCMQAGGEDVTQAIRSEIAAHSADALIHTTRTRCNGRCGDACVVISYPTGRWYKDMTPEMGRALVREHLGEAKTDLHNQIIYTYSDRNGFVPGEDVTVGRRKS</sequence>
<name>A0A0U5AU82_9BACL</name>
<accession>A0A0U5AU82</accession>
<proteinExistence type="predicted"/>
<dbReference type="RefSeq" id="WP_096464517.1">
    <property type="nucleotide sequence ID" value="NZ_AP017312.1"/>
</dbReference>
<organism evidence="1 2">
    <name type="scientific">Aneurinibacillus soli</name>
    <dbReference type="NCBI Taxonomy" id="1500254"/>
    <lineage>
        <taxon>Bacteria</taxon>
        <taxon>Bacillati</taxon>
        <taxon>Bacillota</taxon>
        <taxon>Bacilli</taxon>
        <taxon>Bacillales</taxon>
        <taxon>Paenibacillaceae</taxon>
        <taxon>Aneurinibacillus group</taxon>
        <taxon>Aneurinibacillus</taxon>
    </lineage>
</organism>
<dbReference type="Gene3D" id="3.40.30.10">
    <property type="entry name" value="Glutaredoxin"/>
    <property type="match status" value="1"/>
</dbReference>
<gene>
    <name evidence="1" type="ORF">CB4_01471</name>
</gene>
<dbReference type="Proteomes" id="UP000217696">
    <property type="component" value="Chromosome"/>
</dbReference>
<dbReference type="AlphaFoldDB" id="A0A0U5AU82"/>
<reference evidence="1 2" key="1">
    <citation type="submission" date="2015-12" db="EMBL/GenBank/DDBJ databases">
        <title>Genome sequence of Aneurinibacillus soli.</title>
        <authorList>
            <person name="Lee J.S."/>
            <person name="Lee K.C."/>
            <person name="Kim K.K."/>
            <person name="Lee B.W."/>
        </authorList>
    </citation>
    <scope>NUCLEOTIDE SEQUENCE [LARGE SCALE GENOMIC DNA]</scope>
    <source>
        <strain evidence="1 2">CB4</strain>
    </source>
</reference>
<evidence type="ECO:0000313" key="2">
    <source>
        <dbReference type="Proteomes" id="UP000217696"/>
    </source>
</evidence>
<dbReference type="SUPFAM" id="SSF52833">
    <property type="entry name" value="Thioredoxin-like"/>
    <property type="match status" value="1"/>
</dbReference>
<evidence type="ECO:0000313" key="1">
    <source>
        <dbReference type="EMBL" id="BAU27297.1"/>
    </source>
</evidence>
<dbReference type="KEGG" id="asoc:CB4_01471"/>
<protein>
    <submittedName>
        <fullName evidence="1">Ferredoxin, 2Fe-2S</fullName>
    </submittedName>
</protein>
<dbReference type="Pfam" id="PF01257">
    <property type="entry name" value="2Fe-2S_thioredx"/>
    <property type="match status" value="1"/>
</dbReference>
<dbReference type="OrthoDB" id="9761899at2"/>
<dbReference type="InterPro" id="IPR036249">
    <property type="entry name" value="Thioredoxin-like_sf"/>
</dbReference>
<keyword evidence="2" id="KW-1185">Reference proteome</keyword>